<dbReference type="AlphaFoldDB" id="A0A317EGK8"/>
<comment type="caution">
    <text evidence="1">The sequence shown here is derived from an EMBL/GenBank/DDBJ whole genome shotgun (WGS) entry which is preliminary data.</text>
</comment>
<dbReference type="Proteomes" id="UP000245461">
    <property type="component" value="Unassembled WGS sequence"/>
</dbReference>
<keyword evidence="2" id="KW-1185">Reference proteome</keyword>
<proteinExistence type="predicted"/>
<name>A0A317EGK8_9PROT</name>
<organism evidence="1 2">
    <name type="scientific">Zavarzinia aquatilis</name>
    <dbReference type="NCBI Taxonomy" id="2211142"/>
    <lineage>
        <taxon>Bacteria</taxon>
        <taxon>Pseudomonadati</taxon>
        <taxon>Pseudomonadota</taxon>
        <taxon>Alphaproteobacteria</taxon>
        <taxon>Rhodospirillales</taxon>
        <taxon>Zavarziniaceae</taxon>
        <taxon>Zavarzinia</taxon>
    </lineage>
</organism>
<accession>A0A317EGK8</accession>
<dbReference type="RefSeq" id="WP_109904076.1">
    <property type="nucleotide sequence ID" value="NZ_QGLE01000003.1"/>
</dbReference>
<gene>
    <name evidence="1" type="ORF">DKG74_06985</name>
</gene>
<reference evidence="1 2" key="1">
    <citation type="submission" date="2018-05" db="EMBL/GenBank/DDBJ databases">
        <title>Zavarzinia sp. HR-AS.</title>
        <authorList>
            <person name="Lee Y."/>
            <person name="Jeon C.O."/>
        </authorList>
    </citation>
    <scope>NUCLEOTIDE SEQUENCE [LARGE SCALE GENOMIC DNA]</scope>
    <source>
        <strain evidence="1 2">HR-AS</strain>
    </source>
</reference>
<evidence type="ECO:0000313" key="1">
    <source>
        <dbReference type="EMBL" id="PWR24543.1"/>
    </source>
</evidence>
<dbReference type="EMBL" id="QGLE01000003">
    <property type="protein sequence ID" value="PWR24543.1"/>
    <property type="molecule type" value="Genomic_DNA"/>
</dbReference>
<protein>
    <submittedName>
        <fullName evidence="1">Uncharacterized protein</fullName>
    </submittedName>
</protein>
<evidence type="ECO:0000313" key="2">
    <source>
        <dbReference type="Proteomes" id="UP000245461"/>
    </source>
</evidence>
<sequence>MIAPRRYSPGTLVTAGGTIVYRVLSTRRSTLAGWQHELSPVTGGVTIYRFGEALTEVAPPARPSVADLVTRSPARLGIIQGGKP</sequence>